<name>A0A834AW44_9CHIR</name>
<reference evidence="1 2" key="1">
    <citation type="journal article" date="2020" name="Nature">
        <title>Six reference-quality genomes reveal evolution of bat adaptations.</title>
        <authorList>
            <person name="Jebb D."/>
            <person name="Huang Z."/>
            <person name="Pippel M."/>
            <person name="Hughes G.M."/>
            <person name="Lavrichenko K."/>
            <person name="Devanna P."/>
            <person name="Winkler S."/>
            <person name="Jermiin L.S."/>
            <person name="Skirmuntt E.C."/>
            <person name="Katzourakis A."/>
            <person name="Burkitt-Gray L."/>
            <person name="Ray D.A."/>
            <person name="Sullivan K.A.M."/>
            <person name="Roscito J.G."/>
            <person name="Kirilenko B.M."/>
            <person name="Davalos L.M."/>
            <person name="Corthals A.P."/>
            <person name="Power M.L."/>
            <person name="Jones G."/>
            <person name="Ransome R.D."/>
            <person name="Dechmann D.K.N."/>
            <person name="Locatelli A.G."/>
            <person name="Puechmaille S.J."/>
            <person name="Fedrigo O."/>
            <person name="Jarvis E.D."/>
            <person name="Hiller M."/>
            <person name="Vernes S.C."/>
            <person name="Myers E.W."/>
            <person name="Teeling E.C."/>
        </authorList>
    </citation>
    <scope>NUCLEOTIDE SEQUENCE [LARGE SCALE GENOMIC DNA]</scope>
    <source>
        <strain evidence="1">Bat1K_MPI-CBG_1</strain>
    </source>
</reference>
<organism evidence="1 2">
    <name type="scientific">Phyllostomus discolor</name>
    <name type="common">pale spear-nosed bat</name>
    <dbReference type="NCBI Taxonomy" id="89673"/>
    <lineage>
        <taxon>Eukaryota</taxon>
        <taxon>Metazoa</taxon>
        <taxon>Chordata</taxon>
        <taxon>Craniata</taxon>
        <taxon>Vertebrata</taxon>
        <taxon>Euteleostomi</taxon>
        <taxon>Mammalia</taxon>
        <taxon>Eutheria</taxon>
        <taxon>Laurasiatheria</taxon>
        <taxon>Chiroptera</taxon>
        <taxon>Yangochiroptera</taxon>
        <taxon>Phyllostomidae</taxon>
        <taxon>Phyllostominae</taxon>
        <taxon>Phyllostomus</taxon>
    </lineage>
</organism>
<evidence type="ECO:0000313" key="1">
    <source>
        <dbReference type="EMBL" id="KAF6119625.1"/>
    </source>
</evidence>
<accession>A0A834AW44</accession>
<gene>
    <name evidence="1" type="ORF">HJG60_010090</name>
</gene>
<protein>
    <submittedName>
        <fullName evidence="1">Uncharacterized protein</fullName>
    </submittedName>
</protein>
<proteinExistence type="predicted"/>
<dbReference type="AlphaFoldDB" id="A0A834AW44"/>
<evidence type="ECO:0000313" key="2">
    <source>
        <dbReference type="Proteomes" id="UP000664940"/>
    </source>
</evidence>
<sequence length="370" mass="42549">MGSSWWDRRQLLCKALIFSRTRSLEVDISRAHDRMEDFTEAKPLDTGPLYFFDQMKPERKKQGRRECKEHFLHLEYTSGVRDSPTKSMTSEEAEKEEAALDKYAFYSFAVSQTPVIPKFPTGLKFSKIYLQKSLFEEYKLTAAEILCELGETLQKYAEYNITFPVGTVNLVNYSWHDLIEGAYKCPTKKSMLKKHNALRRDRDYVTTTDKISSCSNKECHKDNHLVKIKKDHHHTTSSKSTEKSSLVSQTQCSQICQDRSLPDAIHFSLSSTIGLENGWIFQNPFSLLEILKCKTVLDAAVKRLQGAIIQIKTEEDKLKKEGLSHQLILRHYNDPEGDVETLVGRASPPAVCWNGLTWQCWVPMDNFGFQ</sequence>
<comment type="caution">
    <text evidence="1">The sequence shown here is derived from an EMBL/GenBank/DDBJ whole genome shotgun (WGS) entry which is preliminary data.</text>
</comment>
<dbReference type="EMBL" id="JABVXQ010000003">
    <property type="protein sequence ID" value="KAF6119625.1"/>
    <property type="molecule type" value="Genomic_DNA"/>
</dbReference>
<dbReference type="Proteomes" id="UP000664940">
    <property type="component" value="Unassembled WGS sequence"/>
</dbReference>